<dbReference type="KEGG" id="mol:YLM1_1741"/>
<protein>
    <submittedName>
        <fullName evidence="1">Uncharacterized protein</fullName>
    </submittedName>
</protein>
<accession>A0A126R2M7</accession>
<dbReference type="Proteomes" id="UP000066376">
    <property type="component" value="Chromosome"/>
</dbReference>
<dbReference type="EMBL" id="CP014265">
    <property type="protein sequence ID" value="AMK16296.1"/>
    <property type="molecule type" value="Genomic_DNA"/>
</dbReference>
<evidence type="ECO:0000313" key="2">
    <source>
        <dbReference type="Proteomes" id="UP000066376"/>
    </source>
</evidence>
<gene>
    <name evidence="1" type="ORF">YLM1_1741</name>
</gene>
<dbReference type="RefSeq" id="WP_067148630.1">
    <property type="nucleotide sequence ID" value="NZ_CP014265.1"/>
</dbReference>
<name>A0A126R2M7_METOL</name>
<reference evidence="1 2" key="1">
    <citation type="journal article" date="2016" name="Genome Announc.">
        <title>Draft Genome Sequence of the Rumen Methanogen Methanobrevibacter olleyae YLM1.</title>
        <authorList>
            <person name="Kelly W.J."/>
            <person name="Li D."/>
            <person name="Lambie S.C."/>
            <person name="Cox F."/>
            <person name="Attwood G.T."/>
            <person name="Altermann E."/>
            <person name="Leahy S.C."/>
        </authorList>
    </citation>
    <scope>NUCLEOTIDE SEQUENCE [LARGE SCALE GENOMIC DNA]</scope>
    <source>
        <strain evidence="1 2">YLM1</strain>
    </source>
</reference>
<dbReference type="PATRIC" id="fig|294671.3.peg.1810"/>
<dbReference type="AlphaFoldDB" id="A0A126R2M7"/>
<dbReference type="GeneID" id="28490051"/>
<organism evidence="1 2">
    <name type="scientific">Methanobrevibacter olleyae</name>
    <dbReference type="NCBI Taxonomy" id="294671"/>
    <lineage>
        <taxon>Archaea</taxon>
        <taxon>Methanobacteriati</taxon>
        <taxon>Methanobacteriota</taxon>
        <taxon>Methanomada group</taxon>
        <taxon>Methanobacteria</taxon>
        <taxon>Methanobacteriales</taxon>
        <taxon>Methanobacteriaceae</taxon>
        <taxon>Methanobrevibacter</taxon>
    </lineage>
</organism>
<dbReference type="STRING" id="294671.YLM1_1741"/>
<proteinExistence type="predicted"/>
<keyword evidence="2" id="KW-1185">Reference proteome</keyword>
<reference evidence="2" key="2">
    <citation type="submission" date="2016-02" db="EMBL/GenBank/DDBJ databases">
        <title>The draft genome sequence of the rumen methanogen Methanobrevibacter olleyae YLM1.</title>
        <authorList>
            <consortium name="New Zealand Agricultural Greenhouse Gas Research Centre/Pastoral Greenhouse Gas Research Consortium"/>
            <person name="Kelly W.J."/>
            <person name="Li D."/>
            <person name="Lambie S.C."/>
            <person name="Attwood G.T."/>
            <person name="Altermann E."/>
            <person name="Leahy S.C."/>
        </authorList>
    </citation>
    <scope>NUCLEOTIDE SEQUENCE [LARGE SCALE GENOMIC DNA]</scope>
    <source>
        <strain evidence="2">YLM1</strain>
    </source>
</reference>
<evidence type="ECO:0000313" key="1">
    <source>
        <dbReference type="EMBL" id="AMK16296.1"/>
    </source>
</evidence>
<sequence length="61" mass="7231">MELLKVLENYKDDLLFCDRTGRIISIYFKDEIKVIRDCGSVEAATRKYRKYREVLERGGTL</sequence>